<dbReference type="InterPro" id="IPR004570">
    <property type="entry name" value="Phosphatidylglycerol_P_synth"/>
</dbReference>
<keyword evidence="19" id="KW-1185">Reference proteome</keyword>
<evidence type="ECO:0000256" key="13">
    <source>
        <dbReference type="ARBA" id="ARBA00023209"/>
    </source>
</evidence>
<comment type="catalytic activity">
    <reaction evidence="15">
        <text>a CDP-1,2-diacyl-sn-glycerol + sn-glycerol 3-phosphate = a 1,2-diacyl-sn-glycero-3-phospho-(1'-sn-glycero-3'-phosphate) + CMP + H(+)</text>
        <dbReference type="Rhea" id="RHEA:12593"/>
        <dbReference type="ChEBI" id="CHEBI:15378"/>
        <dbReference type="ChEBI" id="CHEBI:57597"/>
        <dbReference type="ChEBI" id="CHEBI:58332"/>
        <dbReference type="ChEBI" id="CHEBI:60110"/>
        <dbReference type="ChEBI" id="CHEBI:60377"/>
        <dbReference type="EC" id="2.7.8.5"/>
    </reaction>
</comment>
<dbReference type="EC" id="2.7.8.5" evidence="5"/>
<evidence type="ECO:0000256" key="2">
    <source>
        <dbReference type="ARBA" id="ARBA00005042"/>
    </source>
</evidence>
<dbReference type="EMBL" id="JAPJZH010000010">
    <property type="protein sequence ID" value="MDA4846994.1"/>
    <property type="molecule type" value="Genomic_DNA"/>
</dbReference>
<keyword evidence="13" id="KW-0594">Phospholipid biosynthesis</keyword>
<dbReference type="PIRSF" id="PIRSF000847">
    <property type="entry name" value="Phos_ph_gly_syn"/>
    <property type="match status" value="1"/>
</dbReference>
<evidence type="ECO:0000256" key="1">
    <source>
        <dbReference type="ARBA" id="ARBA00004141"/>
    </source>
</evidence>
<reference evidence="18" key="1">
    <citation type="submission" date="2022-11" db="EMBL/GenBank/DDBJ databases">
        <title>Hoeflea poritis sp. nov., isolated from scleractinian coral Porites lutea.</title>
        <authorList>
            <person name="Zhang G."/>
            <person name="Wei Q."/>
            <person name="Cai L."/>
        </authorList>
    </citation>
    <scope>NUCLEOTIDE SEQUENCE</scope>
    <source>
        <strain evidence="18">E7-10</strain>
    </source>
</reference>
<evidence type="ECO:0000256" key="3">
    <source>
        <dbReference type="ARBA" id="ARBA00005189"/>
    </source>
</evidence>
<evidence type="ECO:0000256" key="7">
    <source>
        <dbReference type="ARBA" id="ARBA00022516"/>
    </source>
</evidence>
<dbReference type="Gene3D" id="1.20.120.1760">
    <property type="match status" value="1"/>
</dbReference>
<evidence type="ECO:0000256" key="17">
    <source>
        <dbReference type="SAM" id="Phobius"/>
    </source>
</evidence>
<feature type="transmembrane region" description="Helical" evidence="17">
    <location>
        <begin position="125"/>
        <end position="144"/>
    </location>
</feature>
<dbReference type="PANTHER" id="PTHR14269:SF62">
    <property type="entry name" value="CDP-DIACYLGLYCEROL--GLYCEROL-3-PHOSPHATE 3-PHOSPHATIDYLTRANSFERASE 1, CHLOROPLASTIC"/>
    <property type="match status" value="1"/>
</dbReference>
<comment type="caution">
    <text evidence="18">The sequence shown here is derived from an EMBL/GenBank/DDBJ whole genome shotgun (WGS) entry which is preliminary data.</text>
</comment>
<dbReference type="InterPro" id="IPR043130">
    <property type="entry name" value="CDP-OH_PTrfase_TM_dom"/>
</dbReference>
<keyword evidence="14" id="KW-1208">Phospholipid metabolism</keyword>
<comment type="pathway">
    <text evidence="3">Lipid metabolism.</text>
</comment>
<keyword evidence="10 17" id="KW-1133">Transmembrane helix</keyword>
<dbReference type="Pfam" id="PF01066">
    <property type="entry name" value="CDP-OH_P_transf"/>
    <property type="match status" value="1"/>
</dbReference>
<evidence type="ECO:0000256" key="8">
    <source>
        <dbReference type="ARBA" id="ARBA00022679"/>
    </source>
</evidence>
<dbReference type="InterPro" id="IPR000462">
    <property type="entry name" value="CDP-OH_P_trans"/>
</dbReference>
<dbReference type="PANTHER" id="PTHR14269">
    <property type="entry name" value="CDP-DIACYLGLYCEROL--GLYCEROL-3-PHOSPHATE 3-PHOSPHATIDYLTRANSFERASE-RELATED"/>
    <property type="match status" value="1"/>
</dbReference>
<feature type="transmembrane region" description="Helical" evidence="17">
    <location>
        <begin position="60"/>
        <end position="80"/>
    </location>
</feature>
<sequence>MTIPNIITVLRFLMVPAVVYSLLVGAMMPAFVIFVIAGISDGVDGFIARHYDQQTELGAYLDPIADKLLLVTVFIMLAILNHLPHWLVVLVVSRDILIVIAVILSSVMSQPLDMNPILVSKANTAFQIALAAVVLAELAFGVTFGDLRLILIYLVAALTILSAAAYLRVWIDHMAGSDGR</sequence>
<keyword evidence="9 17" id="KW-0812">Transmembrane</keyword>
<evidence type="ECO:0000256" key="14">
    <source>
        <dbReference type="ARBA" id="ARBA00023264"/>
    </source>
</evidence>
<evidence type="ECO:0000256" key="16">
    <source>
        <dbReference type="RuleBase" id="RU003750"/>
    </source>
</evidence>
<keyword evidence="8 16" id="KW-0808">Transferase</keyword>
<evidence type="ECO:0000256" key="5">
    <source>
        <dbReference type="ARBA" id="ARBA00013170"/>
    </source>
</evidence>
<evidence type="ECO:0000256" key="15">
    <source>
        <dbReference type="ARBA" id="ARBA00048586"/>
    </source>
</evidence>
<protein>
    <recommendedName>
        <fullName evidence="6">CDP-diacylglycerol--glycerol-3-phosphate 3-phosphatidyltransferase</fullName>
        <ecNumber evidence="5">2.7.8.5</ecNumber>
    </recommendedName>
</protein>
<evidence type="ECO:0000256" key="4">
    <source>
        <dbReference type="ARBA" id="ARBA00010441"/>
    </source>
</evidence>
<feature type="transmembrane region" description="Helical" evidence="17">
    <location>
        <begin position="12"/>
        <end position="39"/>
    </location>
</feature>
<dbReference type="InterPro" id="IPR048254">
    <property type="entry name" value="CDP_ALCOHOL_P_TRANSF_CS"/>
</dbReference>
<organism evidence="18 19">
    <name type="scientific">Hoeflea poritis</name>
    <dbReference type="NCBI Taxonomy" id="2993659"/>
    <lineage>
        <taxon>Bacteria</taxon>
        <taxon>Pseudomonadati</taxon>
        <taxon>Pseudomonadota</taxon>
        <taxon>Alphaproteobacteria</taxon>
        <taxon>Hyphomicrobiales</taxon>
        <taxon>Rhizobiaceae</taxon>
        <taxon>Hoeflea</taxon>
    </lineage>
</organism>
<keyword evidence="7" id="KW-0444">Lipid biosynthesis</keyword>
<evidence type="ECO:0000256" key="10">
    <source>
        <dbReference type="ARBA" id="ARBA00022989"/>
    </source>
</evidence>
<evidence type="ECO:0000256" key="9">
    <source>
        <dbReference type="ARBA" id="ARBA00022692"/>
    </source>
</evidence>
<dbReference type="PROSITE" id="PS00379">
    <property type="entry name" value="CDP_ALCOHOL_P_TRANSF"/>
    <property type="match status" value="1"/>
</dbReference>
<comment type="subcellular location">
    <subcellularLocation>
        <location evidence="1">Membrane</location>
        <topology evidence="1">Multi-pass membrane protein</topology>
    </subcellularLocation>
</comment>
<name>A0ABT4VQK9_9HYPH</name>
<keyword evidence="12 17" id="KW-0472">Membrane</keyword>
<gene>
    <name evidence="18" type="ORF">OOZ53_16665</name>
</gene>
<comment type="similarity">
    <text evidence="4 16">Belongs to the CDP-alcohol phosphatidyltransferase class-I family.</text>
</comment>
<feature type="transmembrane region" description="Helical" evidence="17">
    <location>
        <begin position="150"/>
        <end position="171"/>
    </location>
</feature>
<accession>A0ABT4VQK9</accession>
<dbReference type="RefSeq" id="WP_271090793.1">
    <property type="nucleotide sequence ID" value="NZ_JAPJZH010000010.1"/>
</dbReference>
<evidence type="ECO:0000256" key="6">
    <source>
        <dbReference type="ARBA" id="ARBA00014944"/>
    </source>
</evidence>
<evidence type="ECO:0000256" key="12">
    <source>
        <dbReference type="ARBA" id="ARBA00023136"/>
    </source>
</evidence>
<evidence type="ECO:0000313" key="19">
    <source>
        <dbReference type="Proteomes" id="UP001148313"/>
    </source>
</evidence>
<evidence type="ECO:0000313" key="18">
    <source>
        <dbReference type="EMBL" id="MDA4846994.1"/>
    </source>
</evidence>
<dbReference type="Proteomes" id="UP001148313">
    <property type="component" value="Unassembled WGS sequence"/>
</dbReference>
<evidence type="ECO:0000256" key="11">
    <source>
        <dbReference type="ARBA" id="ARBA00023098"/>
    </source>
</evidence>
<feature type="transmembrane region" description="Helical" evidence="17">
    <location>
        <begin position="86"/>
        <end position="104"/>
    </location>
</feature>
<comment type="pathway">
    <text evidence="2">Phospholipid metabolism; phosphatidylglycerol biosynthesis; phosphatidylglycerol from CDP-diacylglycerol: step 1/2.</text>
</comment>
<dbReference type="InterPro" id="IPR050324">
    <property type="entry name" value="CDP-alcohol_PTase-I"/>
</dbReference>
<keyword evidence="11" id="KW-0443">Lipid metabolism</keyword>
<proteinExistence type="inferred from homology"/>